<proteinExistence type="predicted"/>
<dbReference type="EMBL" id="MF754116">
    <property type="protein sequence ID" value="ATI19424.1"/>
    <property type="molecule type" value="Genomic_DNA"/>
</dbReference>
<organism evidence="1 2">
    <name type="scientific">Vibrio phage vB_VpaS_KF6</name>
    <dbReference type="NCBI Taxonomy" id="2041477"/>
    <lineage>
        <taxon>Viruses</taxon>
        <taxon>Duplodnaviria</taxon>
        <taxon>Heunggongvirae</taxon>
        <taxon>Uroviricota</taxon>
        <taxon>Caudoviricetes</taxon>
        <taxon>Mardecavirus</taxon>
        <taxon>Mardecavirus SSP002</taxon>
    </lineage>
</organism>
<sequence length="109" mass="12463">MRFETINIYHKYGKWIGGGKLSSRSLAELLSAAVKPHQRVVSMVYHENHGISSNYDIVLENHGVQVLDNVHENHTYYVNKCAKDWQEDSLLNPEAEATQAKPASRSRRK</sequence>
<accession>A0A384WK25</accession>
<dbReference type="Proteomes" id="UP000259921">
    <property type="component" value="Segment"/>
</dbReference>
<name>A0A384WK25_9CAUD</name>
<evidence type="ECO:0000313" key="2">
    <source>
        <dbReference type="Proteomes" id="UP000259921"/>
    </source>
</evidence>
<evidence type="ECO:0000313" key="1">
    <source>
        <dbReference type="EMBL" id="ATI19424.1"/>
    </source>
</evidence>
<reference evidence="1 2" key="1">
    <citation type="submission" date="2017-08" db="EMBL/GenBank/DDBJ databases">
        <title>Complete genome sequence of bacteriophage vB_VpaS_KF6.</title>
        <authorList>
            <person name="Yu J."/>
            <person name="Kwak S.-J."/>
            <person name="Lim J.-A."/>
            <person name="Chang H.-J."/>
        </authorList>
    </citation>
    <scope>NUCLEOTIDE SEQUENCE [LARGE SCALE GENOMIC DNA]</scope>
</reference>
<gene>
    <name evidence="1" type="ORF">KF6_016</name>
</gene>
<protein>
    <submittedName>
        <fullName evidence="1">Uncharacterized protein</fullName>
    </submittedName>
</protein>